<evidence type="ECO:0000313" key="2">
    <source>
        <dbReference type="Proteomes" id="UP000733744"/>
    </source>
</evidence>
<evidence type="ECO:0000313" key="1">
    <source>
        <dbReference type="EMBL" id="TRW95130.1"/>
    </source>
</evidence>
<keyword evidence="2" id="KW-1185">Reference proteome</keyword>
<accession>A0ABY3CAF1</accession>
<comment type="caution">
    <text evidence="1">The sequence shown here is derived from an EMBL/GenBank/DDBJ whole genome shotgun (WGS) entry which is preliminary data.</text>
</comment>
<gene>
    <name evidence="1" type="ORF">EKO24_010415</name>
</gene>
<reference evidence="1 2" key="1">
    <citation type="journal article" date="2019" name="Antonie Van Leeuwenhoek">
        <title>Description of 'Ca. Methylobacter oryzae' KRF1, a novel species from the environmentally important Methylobacter clade 2.</title>
        <authorList>
            <person name="Khatri K."/>
            <person name="Mohite J.A."/>
            <person name="Pandit P.S."/>
            <person name="Bahulikar R."/>
            <person name="Rahalkar M.C."/>
        </authorList>
    </citation>
    <scope>NUCLEOTIDE SEQUENCE [LARGE SCALE GENOMIC DNA]</scope>
    <source>
        <strain evidence="1 2">KRF1</strain>
    </source>
</reference>
<dbReference type="EMBL" id="RYFG02000092">
    <property type="protein sequence ID" value="TRW95130.1"/>
    <property type="molecule type" value="Genomic_DNA"/>
</dbReference>
<dbReference type="Pfam" id="PF12119">
    <property type="entry name" value="DUF3581"/>
    <property type="match status" value="1"/>
</dbReference>
<dbReference type="RefSeq" id="WP_127029733.1">
    <property type="nucleotide sequence ID" value="NZ_RYFG02000092.1"/>
</dbReference>
<sequence length="238" mass="26685">MFLKEFYDLNNGNISIAAQQASMFAKEVAHDFNPLHDVDAKRFCVPGDLLFSLVLEKYGLSQNMHFTFSGMVGHDVLLNFPDSDAGQIAVTDNEGKPYLQVERSGDVSKNSALIESFTRDYVAFSGQNFPYVLVPLLATENVMFNLSRPLVIYESMTLNFDHLDFQQASVEMLEPKMEVNGKRASAFLHFQIKAGEQVVGAGFKKLAISVLNGYEAEPMQAFVDEYLARKNNYLNNLV</sequence>
<name>A0ABY3CAF1_9GAMM</name>
<organism evidence="1 2">
    <name type="scientific">Candidatus Methylobacter oryzae</name>
    <dbReference type="NCBI Taxonomy" id="2497749"/>
    <lineage>
        <taxon>Bacteria</taxon>
        <taxon>Pseudomonadati</taxon>
        <taxon>Pseudomonadota</taxon>
        <taxon>Gammaproteobacteria</taxon>
        <taxon>Methylococcales</taxon>
        <taxon>Methylococcaceae</taxon>
        <taxon>Methylobacter</taxon>
    </lineage>
</organism>
<protein>
    <submittedName>
        <fullName evidence="1">DUF3581 family protein</fullName>
    </submittedName>
</protein>
<dbReference type="Proteomes" id="UP000733744">
    <property type="component" value="Unassembled WGS sequence"/>
</dbReference>
<dbReference type="InterPro" id="IPR021974">
    <property type="entry name" value="DUF3581"/>
</dbReference>
<proteinExistence type="predicted"/>